<dbReference type="NCBIfam" id="TIGR02937">
    <property type="entry name" value="sigma70-ECF"/>
    <property type="match status" value="1"/>
</dbReference>
<evidence type="ECO:0000259" key="7">
    <source>
        <dbReference type="Pfam" id="PF04545"/>
    </source>
</evidence>
<dbReference type="Pfam" id="PF04545">
    <property type="entry name" value="Sigma70_r4"/>
    <property type="match status" value="1"/>
</dbReference>
<dbReference type="InterPro" id="IPR013325">
    <property type="entry name" value="RNA_pol_sigma_r2"/>
</dbReference>
<name>A0A6J5L9M3_9CAUD</name>
<feature type="domain" description="RNA polymerase sigma-70 region 4" evidence="7">
    <location>
        <begin position="206"/>
        <end position="257"/>
    </location>
</feature>
<dbReference type="PANTHER" id="PTHR30603:SF47">
    <property type="entry name" value="RNA POLYMERASE SIGMA FACTOR SIGD, CHLOROPLASTIC"/>
    <property type="match status" value="1"/>
</dbReference>
<dbReference type="InterPro" id="IPR000943">
    <property type="entry name" value="RNA_pol_sigma70"/>
</dbReference>
<dbReference type="InterPro" id="IPR036388">
    <property type="entry name" value="WH-like_DNA-bd_sf"/>
</dbReference>
<feature type="domain" description="RNA polymerase sigma-70 region 1.2" evidence="5">
    <location>
        <begin position="15"/>
        <end position="41"/>
    </location>
</feature>
<evidence type="ECO:0000259" key="5">
    <source>
        <dbReference type="Pfam" id="PF00140"/>
    </source>
</evidence>
<evidence type="ECO:0000256" key="2">
    <source>
        <dbReference type="ARBA" id="ARBA00023082"/>
    </source>
</evidence>
<dbReference type="PANTHER" id="PTHR30603">
    <property type="entry name" value="RNA POLYMERASE SIGMA FACTOR RPO"/>
    <property type="match status" value="1"/>
</dbReference>
<dbReference type="PRINTS" id="PR00046">
    <property type="entry name" value="SIGMA70FCT"/>
</dbReference>
<gene>
    <name evidence="8" type="ORF">UFOVP117_84</name>
</gene>
<dbReference type="InterPro" id="IPR007627">
    <property type="entry name" value="RNA_pol_sigma70_r2"/>
</dbReference>
<dbReference type="CDD" id="cd06171">
    <property type="entry name" value="Sigma70_r4"/>
    <property type="match status" value="1"/>
</dbReference>
<sequence>MMEKNQVIPINQDEVQIYLKELRRIKVMTPERERELSAKMQSPETPDSEKARICKELLEGNLRFVITVAKQYQGQGVDFSDLVAEGNIGLMKAINSFDWTKNLRFISYAVWWIRQSILQSLNEHSRTIRIPVNVIQDLYKEKKRTDKTGERIDDRFANLPSTINLQTQINEDGDTLIDLIANKDSDMPDEAFNNGDQLKDGLFNIMNILDERERQIIEDYYGISGTPRTLEDIGSDFSLTKERVRQIKEKALRKLRNESVNLFDYM</sequence>
<evidence type="ECO:0000256" key="4">
    <source>
        <dbReference type="ARBA" id="ARBA00023163"/>
    </source>
</evidence>
<dbReference type="InterPro" id="IPR050239">
    <property type="entry name" value="Sigma-70_RNA_pol_init_factors"/>
</dbReference>
<keyword evidence="4" id="KW-0804">Transcription</keyword>
<dbReference type="PIRSF" id="PIRSF000770">
    <property type="entry name" value="RNA_pol_sigma-SigE/K"/>
    <property type="match status" value="1"/>
</dbReference>
<dbReference type="EMBL" id="LR796235">
    <property type="protein sequence ID" value="CAB4129737.1"/>
    <property type="molecule type" value="Genomic_DNA"/>
</dbReference>
<dbReference type="GO" id="GO:0006352">
    <property type="term" value="P:DNA-templated transcription initiation"/>
    <property type="evidence" value="ECO:0007669"/>
    <property type="project" value="InterPro"/>
</dbReference>
<keyword evidence="3" id="KW-0238">DNA-binding</keyword>
<dbReference type="GO" id="GO:0003677">
    <property type="term" value="F:DNA binding"/>
    <property type="evidence" value="ECO:0007669"/>
    <property type="project" value="UniProtKB-KW"/>
</dbReference>
<accession>A0A6J5L9M3</accession>
<organism evidence="8">
    <name type="scientific">uncultured Caudovirales phage</name>
    <dbReference type="NCBI Taxonomy" id="2100421"/>
    <lineage>
        <taxon>Viruses</taxon>
        <taxon>Duplodnaviria</taxon>
        <taxon>Heunggongvirae</taxon>
        <taxon>Uroviricota</taxon>
        <taxon>Caudoviricetes</taxon>
        <taxon>Peduoviridae</taxon>
        <taxon>Maltschvirus</taxon>
        <taxon>Maltschvirus maltsch</taxon>
    </lineage>
</organism>
<dbReference type="SUPFAM" id="SSF88659">
    <property type="entry name" value="Sigma3 and sigma4 domains of RNA polymerase sigma factors"/>
    <property type="match status" value="1"/>
</dbReference>
<evidence type="ECO:0000256" key="3">
    <source>
        <dbReference type="ARBA" id="ARBA00023125"/>
    </source>
</evidence>
<evidence type="ECO:0000313" key="8">
    <source>
        <dbReference type="EMBL" id="CAB4129737.1"/>
    </source>
</evidence>
<dbReference type="Gene3D" id="1.10.601.10">
    <property type="entry name" value="RNA Polymerase Primary Sigma Factor"/>
    <property type="match status" value="1"/>
</dbReference>
<reference evidence="8" key="1">
    <citation type="submission" date="2020-04" db="EMBL/GenBank/DDBJ databases">
        <authorList>
            <person name="Chiriac C."/>
            <person name="Salcher M."/>
            <person name="Ghai R."/>
            <person name="Kavagutti S V."/>
        </authorList>
    </citation>
    <scope>NUCLEOTIDE SEQUENCE</scope>
</reference>
<dbReference type="GO" id="GO:0000428">
    <property type="term" value="C:DNA-directed RNA polymerase complex"/>
    <property type="evidence" value="ECO:0007669"/>
    <property type="project" value="UniProtKB-KW"/>
</dbReference>
<proteinExistence type="predicted"/>
<dbReference type="InterPro" id="IPR014284">
    <property type="entry name" value="RNA_pol_sigma-70_dom"/>
</dbReference>
<dbReference type="Pfam" id="PF04542">
    <property type="entry name" value="Sigma70_r2"/>
    <property type="match status" value="1"/>
</dbReference>
<dbReference type="InterPro" id="IPR009042">
    <property type="entry name" value="RNA_pol_sigma70_r1_2"/>
</dbReference>
<keyword evidence="8" id="KW-0240">DNA-directed RNA polymerase</keyword>
<dbReference type="GO" id="GO:0016987">
    <property type="term" value="F:sigma factor activity"/>
    <property type="evidence" value="ECO:0007669"/>
    <property type="project" value="UniProtKB-KW"/>
</dbReference>
<dbReference type="InterPro" id="IPR007630">
    <property type="entry name" value="RNA_pol_sigma70_r4"/>
</dbReference>
<dbReference type="Pfam" id="PF00140">
    <property type="entry name" value="Sigma70_r1_2"/>
    <property type="match status" value="1"/>
</dbReference>
<protein>
    <submittedName>
        <fullName evidence="8">RpoD DNA-directed RNA polymerase, sigma subunit (Sigma70/sigma32)</fullName>
    </submittedName>
</protein>
<evidence type="ECO:0000256" key="1">
    <source>
        <dbReference type="ARBA" id="ARBA00023015"/>
    </source>
</evidence>
<evidence type="ECO:0000259" key="6">
    <source>
        <dbReference type="Pfam" id="PF04542"/>
    </source>
</evidence>
<feature type="domain" description="RNA polymerase sigma-70 region 2" evidence="6">
    <location>
        <begin position="58"/>
        <end position="126"/>
    </location>
</feature>
<keyword evidence="1" id="KW-0805">Transcription regulation</keyword>
<keyword evidence="2" id="KW-0731">Sigma factor</keyword>
<dbReference type="InterPro" id="IPR013324">
    <property type="entry name" value="RNA_pol_sigma_r3/r4-like"/>
</dbReference>
<dbReference type="Gene3D" id="1.10.10.10">
    <property type="entry name" value="Winged helix-like DNA-binding domain superfamily/Winged helix DNA-binding domain"/>
    <property type="match status" value="1"/>
</dbReference>
<dbReference type="SUPFAM" id="SSF88946">
    <property type="entry name" value="Sigma2 domain of RNA polymerase sigma factors"/>
    <property type="match status" value="1"/>
</dbReference>